<keyword evidence="1" id="KW-0238">DNA-binding</keyword>
<evidence type="ECO:0000259" key="3">
    <source>
        <dbReference type="PROSITE" id="PS50943"/>
    </source>
</evidence>
<dbReference type="SMART" id="SM00530">
    <property type="entry name" value="HTH_XRE"/>
    <property type="match status" value="1"/>
</dbReference>
<feature type="domain" description="HTH cro/C1-type" evidence="3">
    <location>
        <begin position="33"/>
        <end position="87"/>
    </location>
</feature>
<dbReference type="Proteomes" id="UP001597353">
    <property type="component" value="Unassembled WGS sequence"/>
</dbReference>
<keyword evidence="5" id="KW-1185">Reference proteome</keyword>
<name>A0ABW4S0U9_9RHOB</name>
<dbReference type="SUPFAM" id="SSF47413">
    <property type="entry name" value="lambda repressor-like DNA-binding domains"/>
    <property type="match status" value="1"/>
</dbReference>
<feature type="region of interest" description="Disordered" evidence="2">
    <location>
        <begin position="1"/>
        <end position="27"/>
    </location>
</feature>
<dbReference type="Pfam" id="PF07883">
    <property type="entry name" value="Cupin_2"/>
    <property type="match status" value="1"/>
</dbReference>
<dbReference type="Gene3D" id="1.10.260.40">
    <property type="entry name" value="lambda repressor-like DNA-binding domains"/>
    <property type="match status" value="1"/>
</dbReference>
<dbReference type="PANTHER" id="PTHR46797:SF1">
    <property type="entry name" value="METHYLPHOSPHONATE SYNTHASE"/>
    <property type="match status" value="1"/>
</dbReference>
<dbReference type="CDD" id="cd02209">
    <property type="entry name" value="cupin_XRE_C"/>
    <property type="match status" value="1"/>
</dbReference>
<evidence type="ECO:0000256" key="2">
    <source>
        <dbReference type="SAM" id="MobiDB-lite"/>
    </source>
</evidence>
<dbReference type="InterPro" id="IPR050807">
    <property type="entry name" value="TransReg_Diox_bact_type"/>
</dbReference>
<dbReference type="EMBL" id="JBHUGH010000002">
    <property type="protein sequence ID" value="MFD1911234.1"/>
    <property type="molecule type" value="Genomic_DNA"/>
</dbReference>
<comment type="caution">
    <text evidence="4">The sequence shown here is derived from an EMBL/GenBank/DDBJ whole genome shotgun (WGS) entry which is preliminary data.</text>
</comment>
<dbReference type="InterPro" id="IPR013096">
    <property type="entry name" value="Cupin_2"/>
</dbReference>
<proteinExistence type="predicted"/>
<feature type="compositionally biased region" description="Low complexity" evidence="2">
    <location>
        <begin position="17"/>
        <end position="27"/>
    </location>
</feature>
<evidence type="ECO:0000313" key="5">
    <source>
        <dbReference type="Proteomes" id="UP001597353"/>
    </source>
</evidence>
<dbReference type="InterPro" id="IPR014710">
    <property type="entry name" value="RmlC-like_jellyroll"/>
</dbReference>
<reference evidence="5" key="1">
    <citation type="journal article" date="2019" name="Int. J. Syst. Evol. Microbiol.">
        <title>The Global Catalogue of Microorganisms (GCM) 10K type strain sequencing project: providing services to taxonomists for standard genome sequencing and annotation.</title>
        <authorList>
            <consortium name="The Broad Institute Genomics Platform"/>
            <consortium name="The Broad Institute Genome Sequencing Center for Infectious Disease"/>
            <person name="Wu L."/>
            <person name="Ma J."/>
        </authorList>
    </citation>
    <scope>NUCLEOTIDE SEQUENCE [LARGE SCALE GENOMIC DNA]</scope>
    <source>
        <strain evidence="5">CGMCC 4.7242</strain>
    </source>
</reference>
<organism evidence="4 5">
    <name type="scientific">Halodurantibacterium flavum</name>
    <dbReference type="NCBI Taxonomy" id="1382802"/>
    <lineage>
        <taxon>Bacteria</taxon>
        <taxon>Pseudomonadati</taxon>
        <taxon>Pseudomonadota</taxon>
        <taxon>Alphaproteobacteria</taxon>
        <taxon>Rhodobacterales</taxon>
        <taxon>Paracoccaceae</taxon>
        <taxon>Halodurantibacterium</taxon>
    </lineage>
</organism>
<sequence>MGGPPAEPQVGAPPAEPLASAPAAQPPQFGGRIRELRRRAGMTLQALADEAGISVGFLSQVERDKATPSLATLAGLAGALGVGVNWFIAAPRAADAVTRAGERTRFSIADSSLGYERLDTHLPGGTLSSLIVHLPVGYASEVSRHTGEEMIFVLEGTIRQTLGEAVILLGPGDSFHFMGDTPHSFANAGEGPARLLWTGTSPRLIGSPDQNERDNPLTSQQERP</sequence>
<dbReference type="Pfam" id="PF01381">
    <property type="entry name" value="HTH_3"/>
    <property type="match status" value="1"/>
</dbReference>
<feature type="region of interest" description="Disordered" evidence="2">
    <location>
        <begin position="198"/>
        <end position="224"/>
    </location>
</feature>
<dbReference type="CDD" id="cd00093">
    <property type="entry name" value="HTH_XRE"/>
    <property type="match status" value="1"/>
</dbReference>
<dbReference type="InterPro" id="IPR010982">
    <property type="entry name" value="Lambda_DNA-bd_dom_sf"/>
</dbReference>
<evidence type="ECO:0000256" key="1">
    <source>
        <dbReference type="ARBA" id="ARBA00023125"/>
    </source>
</evidence>
<dbReference type="PROSITE" id="PS50943">
    <property type="entry name" value="HTH_CROC1"/>
    <property type="match status" value="1"/>
</dbReference>
<accession>A0ABW4S0U9</accession>
<protein>
    <submittedName>
        <fullName evidence="4">Helix-turn-helix domain-containing protein</fullName>
    </submittedName>
</protein>
<dbReference type="PANTHER" id="PTHR46797">
    <property type="entry name" value="HTH-TYPE TRANSCRIPTIONAL REGULATOR"/>
    <property type="match status" value="1"/>
</dbReference>
<evidence type="ECO:0000313" key="4">
    <source>
        <dbReference type="EMBL" id="MFD1911234.1"/>
    </source>
</evidence>
<dbReference type="InterPro" id="IPR001387">
    <property type="entry name" value="Cro/C1-type_HTH"/>
</dbReference>
<dbReference type="RefSeq" id="WP_390259620.1">
    <property type="nucleotide sequence ID" value="NZ_JBHUGH010000002.1"/>
</dbReference>
<dbReference type="InterPro" id="IPR011051">
    <property type="entry name" value="RmlC_Cupin_sf"/>
</dbReference>
<dbReference type="Gene3D" id="2.60.120.10">
    <property type="entry name" value="Jelly Rolls"/>
    <property type="match status" value="1"/>
</dbReference>
<dbReference type="SUPFAM" id="SSF51182">
    <property type="entry name" value="RmlC-like cupins"/>
    <property type="match status" value="1"/>
</dbReference>
<gene>
    <name evidence="4" type="ORF">ACFSGJ_03285</name>
</gene>